<dbReference type="NCBIfam" id="TIGR00277">
    <property type="entry name" value="HDIG"/>
    <property type="match status" value="1"/>
</dbReference>
<dbReference type="OrthoDB" id="9804747at2"/>
<evidence type="ECO:0000313" key="4">
    <source>
        <dbReference type="EMBL" id="SJZ91130.1"/>
    </source>
</evidence>
<dbReference type="Pfam" id="PF13487">
    <property type="entry name" value="HD_5"/>
    <property type="match status" value="1"/>
</dbReference>
<dbReference type="InterPro" id="IPR003607">
    <property type="entry name" value="HD/PDEase_dom"/>
</dbReference>
<dbReference type="Pfam" id="PF00989">
    <property type="entry name" value="PAS"/>
    <property type="match status" value="1"/>
</dbReference>
<dbReference type="SUPFAM" id="SSF109604">
    <property type="entry name" value="HD-domain/PDEase-like"/>
    <property type="match status" value="1"/>
</dbReference>
<dbReference type="CDD" id="cd00077">
    <property type="entry name" value="HDc"/>
    <property type="match status" value="1"/>
</dbReference>
<dbReference type="PROSITE" id="PS51831">
    <property type="entry name" value="HD"/>
    <property type="match status" value="1"/>
</dbReference>
<name>A0A1T4PHT8_9FIRM</name>
<dbReference type="GO" id="GO:0006355">
    <property type="term" value="P:regulation of DNA-templated transcription"/>
    <property type="evidence" value="ECO:0007669"/>
    <property type="project" value="InterPro"/>
</dbReference>
<dbReference type="PROSITE" id="PS50112">
    <property type="entry name" value="PAS"/>
    <property type="match status" value="1"/>
</dbReference>
<dbReference type="Gene3D" id="3.30.450.20">
    <property type="entry name" value="PAS domain"/>
    <property type="match status" value="1"/>
</dbReference>
<proteinExistence type="predicted"/>
<dbReference type="SUPFAM" id="SSF55785">
    <property type="entry name" value="PYP-like sensor domain (PAS domain)"/>
    <property type="match status" value="1"/>
</dbReference>
<dbReference type="PANTHER" id="PTHR43155">
    <property type="entry name" value="CYCLIC DI-GMP PHOSPHODIESTERASE PA4108-RELATED"/>
    <property type="match status" value="1"/>
</dbReference>
<dbReference type="InterPro" id="IPR013767">
    <property type="entry name" value="PAS_fold"/>
</dbReference>
<dbReference type="Gene3D" id="1.10.3210.10">
    <property type="entry name" value="Hypothetical protein af1432"/>
    <property type="match status" value="1"/>
</dbReference>
<feature type="domain" description="HD" evidence="2">
    <location>
        <begin position="119"/>
        <end position="241"/>
    </location>
</feature>
<feature type="domain" description="PAS" evidence="1">
    <location>
        <begin position="5"/>
        <end position="54"/>
    </location>
</feature>
<dbReference type="PANTHER" id="PTHR43155:SF2">
    <property type="entry name" value="CYCLIC DI-GMP PHOSPHODIESTERASE PA4108"/>
    <property type="match status" value="1"/>
</dbReference>
<dbReference type="InterPro" id="IPR035965">
    <property type="entry name" value="PAS-like_dom_sf"/>
</dbReference>
<evidence type="ECO:0000259" key="3">
    <source>
        <dbReference type="PROSITE" id="PS51832"/>
    </source>
</evidence>
<feature type="domain" description="HD-GYP" evidence="3">
    <location>
        <begin position="97"/>
        <end position="289"/>
    </location>
</feature>
<dbReference type="InterPro" id="IPR006675">
    <property type="entry name" value="HDIG_dom"/>
</dbReference>
<dbReference type="InterPro" id="IPR037522">
    <property type="entry name" value="HD_GYP_dom"/>
</dbReference>
<dbReference type="SMART" id="SM00471">
    <property type="entry name" value="HDc"/>
    <property type="match status" value="1"/>
</dbReference>
<accession>A0A1T4PHT8</accession>
<dbReference type="InterPro" id="IPR006674">
    <property type="entry name" value="HD_domain"/>
</dbReference>
<dbReference type="InterPro" id="IPR000014">
    <property type="entry name" value="PAS"/>
</dbReference>
<sequence>MTLDEYQSLKIKLNKLSNGVIIINNDNQVTFINSAVEKIQNISIEEAIGQNIVLCENEKYPNQIKEKLQSFNIEKEEKDSGILHNLKEQVSQLSTELQELFISSMTSLVKTLEAKDSYTKGHSVRVSTIAKTIAQHKYGDSNKTEQIKLAGKLHDIGKVGTQETILNKPGRLTDQEFDHIKRHPIISEEILNPIKRFESITHMVRHHHEKFDGTGYPDGLAGKEIPIGARIVALADSYDAMTSNRPYRSAMEPIKAAKEIEENLGTQFDPKLGEIFLGLFYDKKLVPLP</sequence>
<dbReference type="PROSITE" id="PS51832">
    <property type="entry name" value="HD_GYP"/>
    <property type="match status" value="1"/>
</dbReference>
<gene>
    <name evidence="4" type="ORF">SAMN02745118_02175</name>
</gene>
<dbReference type="RefSeq" id="WP_078810624.1">
    <property type="nucleotide sequence ID" value="NZ_FUWM01000019.1"/>
</dbReference>
<dbReference type="AlphaFoldDB" id="A0A1T4PHT8"/>
<dbReference type="STRING" id="142842.SAMN02745118_02175"/>
<dbReference type="EMBL" id="FUWM01000019">
    <property type="protein sequence ID" value="SJZ91130.1"/>
    <property type="molecule type" value="Genomic_DNA"/>
</dbReference>
<protein>
    <submittedName>
        <fullName evidence="4">HDIG domain-containing protein</fullName>
    </submittedName>
</protein>
<dbReference type="CDD" id="cd00130">
    <property type="entry name" value="PAS"/>
    <property type="match status" value="1"/>
</dbReference>
<evidence type="ECO:0000313" key="5">
    <source>
        <dbReference type="Proteomes" id="UP000190625"/>
    </source>
</evidence>
<organism evidence="4 5">
    <name type="scientific">Selenihalanaerobacter shriftii</name>
    <dbReference type="NCBI Taxonomy" id="142842"/>
    <lineage>
        <taxon>Bacteria</taxon>
        <taxon>Bacillati</taxon>
        <taxon>Bacillota</taxon>
        <taxon>Clostridia</taxon>
        <taxon>Halanaerobiales</taxon>
        <taxon>Halobacteroidaceae</taxon>
        <taxon>Selenihalanaerobacter</taxon>
    </lineage>
</organism>
<evidence type="ECO:0000259" key="2">
    <source>
        <dbReference type="PROSITE" id="PS51831"/>
    </source>
</evidence>
<evidence type="ECO:0000259" key="1">
    <source>
        <dbReference type="PROSITE" id="PS50112"/>
    </source>
</evidence>
<reference evidence="5" key="1">
    <citation type="submission" date="2017-02" db="EMBL/GenBank/DDBJ databases">
        <authorList>
            <person name="Varghese N."/>
            <person name="Submissions S."/>
        </authorList>
    </citation>
    <scope>NUCLEOTIDE SEQUENCE [LARGE SCALE GENOMIC DNA]</scope>
    <source>
        <strain evidence="5">ATCC BAA-73</strain>
    </source>
</reference>
<dbReference type="Proteomes" id="UP000190625">
    <property type="component" value="Unassembled WGS sequence"/>
</dbReference>
<keyword evidence="5" id="KW-1185">Reference proteome</keyword>